<dbReference type="SUPFAM" id="SSF69318">
    <property type="entry name" value="Integrin alpha N-terminal domain"/>
    <property type="match status" value="1"/>
</dbReference>
<dbReference type="Proteomes" id="UP000037392">
    <property type="component" value="Unassembled WGS sequence"/>
</dbReference>
<dbReference type="OrthoDB" id="9772442at2"/>
<dbReference type="GeneID" id="93164749"/>
<accession>A0A0J9CCC8</accession>
<comment type="caution">
    <text evidence="1">The sequence shown here is derived from an EMBL/GenBank/DDBJ whole genome shotgun (WGS) entry which is preliminary data.</text>
</comment>
<evidence type="ECO:0000313" key="1">
    <source>
        <dbReference type="EMBL" id="KMW22767.1"/>
    </source>
</evidence>
<reference evidence="1 2" key="1">
    <citation type="submission" date="2011-04" db="EMBL/GenBank/DDBJ databases">
        <title>The Genome Sequence of Clostridium citroniae WAL-19142.</title>
        <authorList>
            <consortium name="The Broad Institute Genome Sequencing Platform"/>
            <person name="Earl A."/>
            <person name="Ward D."/>
            <person name="Feldgarden M."/>
            <person name="Gevers D."/>
            <person name="Warren Y.A."/>
            <person name="Tyrrell K.L."/>
            <person name="Citron D.M."/>
            <person name="Goldstein E.J."/>
            <person name="Daigneault M."/>
            <person name="Allen-Vercoe E."/>
            <person name="Young S.K."/>
            <person name="Zeng Q."/>
            <person name="Gargeya S."/>
            <person name="Fitzgerald M."/>
            <person name="Haas B."/>
            <person name="Abouelleil A."/>
            <person name="Alvarado L."/>
            <person name="Arachchi H.M."/>
            <person name="Berlin A."/>
            <person name="Brown A."/>
            <person name="Chapman S.B."/>
            <person name="Chen Z."/>
            <person name="Dunbar C."/>
            <person name="Freedman E."/>
            <person name="Gearin G."/>
            <person name="Gellesch M."/>
            <person name="Goldberg J."/>
            <person name="Griggs A."/>
            <person name="Gujja S."/>
            <person name="Heilman E.R."/>
            <person name="Heiman D."/>
            <person name="Howarth C."/>
            <person name="Larson L."/>
            <person name="Lui A."/>
            <person name="MacDonald P.J."/>
            <person name="Mehta T."/>
            <person name="Montmayeur A."/>
            <person name="Murphy C."/>
            <person name="Neiman D."/>
            <person name="Pearson M."/>
            <person name="Priest M."/>
            <person name="Roberts A."/>
            <person name="Saif S."/>
            <person name="Shea T."/>
            <person name="Shenoy N."/>
            <person name="Sisk P."/>
            <person name="Stolte C."/>
            <person name="Sykes S."/>
            <person name="White J."/>
            <person name="Yandava C."/>
            <person name="Wortman J."/>
            <person name="Nusbaum C."/>
            <person name="Birren B."/>
        </authorList>
    </citation>
    <scope>NUCLEOTIDE SEQUENCE [LARGE SCALE GENOMIC DNA]</scope>
    <source>
        <strain evidence="1 2">WAL-19142</strain>
    </source>
</reference>
<name>A0A0J9CCC8_9FIRM</name>
<evidence type="ECO:0000313" key="2">
    <source>
        <dbReference type="Proteomes" id="UP000037392"/>
    </source>
</evidence>
<sequence length="378" mass="43649">MPVNHDTYRYLIAFPLLVLCLLASGFSDPFSIKAYGNPLSFQESSDSGLSGHYREYRRRFESIETMAGIDDNGFEMIGPKVFDMEMKGIGQVFVTLTFDTEYDRLAVFISDEDGRIVYKTDQLETNNQRRGSLEQPNERLPAASFRDMNGDGLTDIVLISSCFYDSQINAGKSYKVGDVLFQKDGSFYRDYRISDKINRFGMNKSISFLTSFVRDGYSTEFLYTSNTQQELVDSGFQIVPAHYYPVMFEKLGRLWLVPGTYRMAEYTVFMLYLVNEQGYIVWSFQPMGDYENLYGLRGINCRDIDGDGLKDIVVLASYSYEGKDGEIVVETDYSVYYQRTSGFYEDTDIKHTVQCNDSDTMYELVERLRAYWGWRSEQ</sequence>
<dbReference type="EMBL" id="ADLK01000008">
    <property type="protein sequence ID" value="KMW22767.1"/>
    <property type="molecule type" value="Genomic_DNA"/>
</dbReference>
<evidence type="ECO:0008006" key="3">
    <source>
        <dbReference type="Google" id="ProtNLM"/>
    </source>
</evidence>
<dbReference type="RefSeq" id="WP_053095342.1">
    <property type="nucleotide sequence ID" value="NZ_KQ235876.1"/>
</dbReference>
<gene>
    <name evidence="1" type="ORF">HMPREF9470_01302</name>
</gene>
<protein>
    <recommendedName>
        <fullName evidence="3">VCBS repeat-containing protein</fullName>
    </recommendedName>
</protein>
<dbReference type="AlphaFoldDB" id="A0A0J9CCC8"/>
<organism evidence="1 2">
    <name type="scientific">[Clostridium] citroniae WAL-19142</name>
    <dbReference type="NCBI Taxonomy" id="742734"/>
    <lineage>
        <taxon>Bacteria</taxon>
        <taxon>Bacillati</taxon>
        <taxon>Bacillota</taxon>
        <taxon>Clostridia</taxon>
        <taxon>Lachnospirales</taxon>
        <taxon>Lachnospiraceae</taxon>
        <taxon>Enterocloster</taxon>
    </lineage>
</organism>
<dbReference type="InterPro" id="IPR028994">
    <property type="entry name" value="Integrin_alpha_N"/>
</dbReference>
<dbReference type="PATRIC" id="fig|742734.4.peg.1396"/>
<proteinExistence type="predicted"/>